<keyword evidence="9" id="KW-1185">Reference proteome</keyword>
<keyword evidence="2" id="KW-1003">Cell membrane</keyword>
<dbReference type="CDD" id="cd06579">
    <property type="entry name" value="TM_PBP1_transp_AraH_like"/>
    <property type="match status" value="1"/>
</dbReference>
<evidence type="ECO:0000256" key="3">
    <source>
        <dbReference type="ARBA" id="ARBA00022692"/>
    </source>
</evidence>
<evidence type="ECO:0000256" key="7">
    <source>
        <dbReference type="SAM" id="Phobius"/>
    </source>
</evidence>
<dbReference type="PANTHER" id="PTHR32196:SF72">
    <property type="entry name" value="RIBOSE IMPORT PERMEASE PROTEIN RBSC"/>
    <property type="match status" value="1"/>
</dbReference>
<keyword evidence="5 7" id="KW-0472">Membrane</keyword>
<evidence type="ECO:0000313" key="9">
    <source>
        <dbReference type="Proteomes" id="UP001596058"/>
    </source>
</evidence>
<feature type="transmembrane region" description="Helical" evidence="7">
    <location>
        <begin position="37"/>
        <end position="56"/>
    </location>
</feature>
<evidence type="ECO:0000256" key="2">
    <source>
        <dbReference type="ARBA" id="ARBA00022475"/>
    </source>
</evidence>
<keyword evidence="4 7" id="KW-1133">Transmembrane helix</keyword>
<keyword evidence="3 7" id="KW-0812">Transmembrane</keyword>
<feature type="transmembrane region" description="Helical" evidence="7">
    <location>
        <begin position="145"/>
        <end position="163"/>
    </location>
</feature>
<evidence type="ECO:0000256" key="5">
    <source>
        <dbReference type="ARBA" id="ARBA00023136"/>
    </source>
</evidence>
<dbReference type="PANTHER" id="PTHR32196">
    <property type="entry name" value="ABC TRANSPORTER PERMEASE PROTEIN YPHD-RELATED-RELATED"/>
    <property type="match status" value="1"/>
</dbReference>
<comment type="subcellular location">
    <subcellularLocation>
        <location evidence="1">Cell membrane</location>
        <topology evidence="1">Multi-pass membrane protein</topology>
    </subcellularLocation>
</comment>
<evidence type="ECO:0000256" key="6">
    <source>
        <dbReference type="SAM" id="MobiDB-lite"/>
    </source>
</evidence>
<dbReference type="InterPro" id="IPR001851">
    <property type="entry name" value="ABC_transp_permease"/>
</dbReference>
<feature type="transmembrane region" description="Helical" evidence="7">
    <location>
        <begin position="68"/>
        <end position="85"/>
    </location>
</feature>
<reference evidence="9" key="1">
    <citation type="journal article" date="2019" name="Int. J. Syst. Evol. Microbiol.">
        <title>The Global Catalogue of Microorganisms (GCM) 10K type strain sequencing project: providing services to taxonomists for standard genome sequencing and annotation.</title>
        <authorList>
            <consortium name="The Broad Institute Genomics Platform"/>
            <consortium name="The Broad Institute Genome Sequencing Center for Infectious Disease"/>
            <person name="Wu L."/>
            <person name="Ma J."/>
        </authorList>
    </citation>
    <scope>NUCLEOTIDE SEQUENCE [LARGE SCALE GENOMIC DNA]</scope>
    <source>
        <strain evidence="9">CCUG 53903</strain>
    </source>
</reference>
<feature type="transmembrane region" description="Helical" evidence="7">
    <location>
        <begin position="114"/>
        <end position="139"/>
    </location>
</feature>
<protein>
    <submittedName>
        <fullName evidence="8">ABC transporter permease</fullName>
    </submittedName>
</protein>
<feature type="transmembrane region" description="Helical" evidence="7">
    <location>
        <begin position="91"/>
        <end position="107"/>
    </location>
</feature>
<evidence type="ECO:0000256" key="4">
    <source>
        <dbReference type="ARBA" id="ARBA00022989"/>
    </source>
</evidence>
<feature type="transmembrane region" description="Helical" evidence="7">
    <location>
        <begin position="184"/>
        <end position="204"/>
    </location>
</feature>
<evidence type="ECO:0000313" key="8">
    <source>
        <dbReference type="EMBL" id="MFC5823632.1"/>
    </source>
</evidence>
<accession>A0ABW1CE40</accession>
<dbReference type="EMBL" id="JBHSPA010000010">
    <property type="protein sequence ID" value="MFC5823632.1"/>
    <property type="molecule type" value="Genomic_DNA"/>
</dbReference>
<dbReference type="Proteomes" id="UP001596058">
    <property type="component" value="Unassembled WGS sequence"/>
</dbReference>
<dbReference type="RefSeq" id="WP_379513162.1">
    <property type="nucleotide sequence ID" value="NZ_JBHSPA010000010.1"/>
</dbReference>
<comment type="caution">
    <text evidence="8">The sequence shown here is derived from an EMBL/GenBank/DDBJ whole genome shotgun (WGS) entry which is preliminary data.</text>
</comment>
<sequence>MATSKAAGNDDRGGVKTEPRPEEILGMRDVLGRELNGVPVLVLIALALSLFTDTFLTSTNMDNLGRQVSIYAIIAIGQLLVILTGGIDLSVGSVVGLSGVIAALAVFETTGGGSVALAIVLALLAGAATGAISGLLVALVRMPPFIVTLGFMGIARGLTLLLTGGRTVQPLPDGFAEIAGGETLGIANLIWITLIVTALVWFALRRTVWGRYVYAVGSNKESARLAGVPVRSVQVSVYALSGTLAALGGVLLASRLSNGVPTAGTGYELQAIAACVIGGASLFGARGTALGTLLGALIVGMLNNGGTLLGIDPFYLQIAIGALILAAVAVDQLQGRGRRRAAEPSESPGSTPAPAATGGTA</sequence>
<organism evidence="8 9">
    <name type="scientific">Nonomuraea insulae</name>
    <dbReference type="NCBI Taxonomy" id="1616787"/>
    <lineage>
        <taxon>Bacteria</taxon>
        <taxon>Bacillati</taxon>
        <taxon>Actinomycetota</taxon>
        <taxon>Actinomycetes</taxon>
        <taxon>Streptosporangiales</taxon>
        <taxon>Streptosporangiaceae</taxon>
        <taxon>Nonomuraea</taxon>
    </lineage>
</organism>
<feature type="transmembrane region" description="Helical" evidence="7">
    <location>
        <begin position="314"/>
        <end position="330"/>
    </location>
</feature>
<proteinExistence type="predicted"/>
<feature type="transmembrane region" description="Helical" evidence="7">
    <location>
        <begin position="269"/>
        <end position="302"/>
    </location>
</feature>
<gene>
    <name evidence="8" type="ORF">ACFPZ3_07200</name>
</gene>
<feature type="region of interest" description="Disordered" evidence="6">
    <location>
        <begin position="338"/>
        <end position="361"/>
    </location>
</feature>
<feature type="compositionally biased region" description="Low complexity" evidence="6">
    <location>
        <begin position="344"/>
        <end position="361"/>
    </location>
</feature>
<evidence type="ECO:0000256" key="1">
    <source>
        <dbReference type="ARBA" id="ARBA00004651"/>
    </source>
</evidence>
<name>A0ABW1CE40_9ACTN</name>
<dbReference type="Pfam" id="PF02653">
    <property type="entry name" value="BPD_transp_2"/>
    <property type="match status" value="1"/>
</dbReference>